<evidence type="ECO:0000259" key="14">
    <source>
        <dbReference type="Pfam" id="PF21137"/>
    </source>
</evidence>
<keyword evidence="6 12" id="KW-0949">S-adenosyl-L-methionine</keyword>
<evidence type="ECO:0000256" key="2">
    <source>
        <dbReference type="ARBA" id="ARBA00011925"/>
    </source>
</evidence>
<dbReference type="Pfam" id="PF21137">
    <property type="entry name" value="ANM3_C2H2_Zf"/>
    <property type="match status" value="1"/>
</dbReference>
<dbReference type="AlphaFoldDB" id="A0A5E4M5P4"/>
<organism evidence="16 17">
    <name type="scientific">Cinara cedri</name>
    <dbReference type="NCBI Taxonomy" id="506608"/>
    <lineage>
        <taxon>Eukaryota</taxon>
        <taxon>Metazoa</taxon>
        <taxon>Ecdysozoa</taxon>
        <taxon>Arthropoda</taxon>
        <taxon>Hexapoda</taxon>
        <taxon>Insecta</taxon>
        <taxon>Pterygota</taxon>
        <taxon>Neoptera</taxon>
        <taxon>Paraneoptera</taxon>
        <taxon>Hemiptera</taxon>
        <taxon>Sternorrhyncha</taxon>
        <taxon>Aphidomorpha</taxon>
        <taxon>Aphidoidea</taxon>
        <taxon>Aphididae</taxon>
        <taxon>Lachninae</taxon>
        <taxon>Cinara</taxon>
    </lineage>
</organism>
<dbReference type="GO" id="GO:0035242">
    <property type="term" value="F:protein-arginine omega-N asymmetric methyltransferase activity"/>
    <property type="evidence" value="ECO:0007669"/>
    <property type="project" value="UniProtKB-EC"/>
</dbReference>
<evidence type="ECO:0000256" key="8">
    <source>
        <dbReference type="ARBA" id="ARBA00022771"/>
    </source>
</evidence>
<keyword evidence="7" id="KW-0479">Metal-binding</keyword>
<dbReference type="GO" id="GO:0008270">
    <property type="term" value="F:zinc ion binding"/>
    <property type="evidence" value="ECO:0007669"/>
    <property type="project" value="UniProtKB-KW"/>
</dbReference>
<feature type="domain" description="Protein arginine N-methyltransferase 3-like C2H2 zinc finger" evidence="14">
    <location>
        <begin position="53"/>
        <end position="101"/>
    </location>
</feature>
<keyword evidence="9" id="KW-0862">Zinc</keyword>
<dbReference type="InterPro" id="IPR029063">
    <property type="entry name" value="SAM-dependent_MTases_sf"/>
</dbReference>
<dbReference type="InterPro" id="IPR049482">
    <property type="entry name" value="ANM3-like_C2H2_Zf"/>
</dbReference>
<reference evidence="16 17" key="1">
    <citation type="submission" date="2019-08" db="EMBL/GenBank/DDBJ databases">
        <authorList>
            <person name="Alioto T."/>
            <person name="Alioto T."/>
            <person name="Gomez Garrido J."/>
        </authorList>
    </citation>
    <scope>NUCLEOTIDE SEQUENCE [LARGE SCALE GENOMIC DNA]</scope>
</reference>
<dbReference type="InterPro" id="IPR055135">
    <property type="entry name" value="PRMT_dom"/>
</dbReference>
<comment type="subcellular location">
    <subcellularLocation>
        <location evidence="1">Cytoplasm</location>
        <location evidence="1">Cytosol</location>
    </subcellularLocation>
</comment>
<protein>
    <recommendedName>
        <fullName evidence="2">type I protein arginine methyltransferase</fullName>
        <ecNumber evidence="2">2.1.1.319</ecNumber>
    </recommendedName>
</protein>
<evidence type="ECO:0000256" key="11">
    <source>
        <dbReference type="ARBA" id="ARBA00049303"/>
    </source>
</evidence>
<keyword evidence="13" id="KW-0175">Coiled coil</keyword>
<evidence type="ECO:0000256" key="5">
    <source>
        <dbReference type="ARBA" id="ARBA00022679"/>
    </source>
</evidence>
<dbReference type="Pfam" id="PF06325">
    <property type="entry name" value="PrmA"/>
    <property type="match status" value="1"/>
</dbReference>
<evidence type="ECO:0000313" key="17">
    <source>
        <dbReference type="Proteomes" id="UP000325440"/>
    </source>
</evidence>
<evidence type="ECO:0000259" key="15">
    <source>
        <dbReference type="Pfam" id="PF22528"/>
    </source>
</evidence>
<dbReference type="PANTHER" id="PTHR11006:SF53">
    <property type="entry name" value="PROTEIN ARGININE N-METHYLTRANSFERASE 3"/>
    <property type="match status" value="1"/>
</dbReference>
<dbReference type="GO" id="GO:0042054">
    <property type="term" value="F:histone methyltransferase activity"/>
    <property type="evidence" value="ECO:0007669"/>
    <property type="project" value="TreeGrafter"/>
</dbReference>
<dbReference type="SUPFAM" id="SSF53335">
    <property type="entry name" value="S-adenosyl-L-methionine-dependent methyltransferases"/>
    <property type="match status" value="1"/>
</dbReference>
<keyword evidence="8" id="KW-0863">Zinc-finger</keyword>
<sequence length="513" mass="58358">MSADSDSDHSFGDWVENGSDNVKCLFCDLLYDDVSEAIVHCTKDHSFDIGNAKRKYNMDIYSYIKCINYTRTQMQEDVNFIPSTIFDADVQPWNDDKYLTPVVKDDPWLMIDIDDVVEEDKESESGYTVNFENNQFTLSSEHFNHIQNKIQTVTQQLELKENELANAHEQINQMQNTLTNILSTRSGDSINTASTMNLEDDQGYFASYSCVEIHYEMLKDKVRTESYSSAILMNAHSYNGKTVLDLGTGSGILSMFMAKAQAAKVFAVDEADVLYNAVDNFKENGFEDIIVAIKGRIEDVSLPVEKVDAIVSEWMGYFLLFESMLDSLIFARDKYLDTNGIMLPNECNLFISGVSDMERHDEIVGFWSNVYGFRMPSLRTDILNKAQVEIVPADRIVTEEFKLCTFDLYTCDTNSTNFKIEFELKIKKTSSMTGIVGYFDSIFDNENPVTLSTAPYCTPTHWKQTVFLLPTPIDVIEGNVLAGEFQCARNMKQVRTLIVTITINNKSYIYNVS</sequence>
<proteinExistence type="predicted"/>
<evidence type="ECO:0000256" key="7">
    <source>
        <dbReference type="ARBA" id="ARBA00022723"/>
    </source>
</evidence>
<evidence type="ECO:0000256" key="1">
    <source>
        <dbReference type="ARBA" id="ARBA00004514"/>
    </source>
</evidence>
<comment type="catalytic activity">
    <reaction evidence="11">
        <text>L-arginyl-[protein] + S-adenosyl-L-methionine = N(omega)-methyl-L-arginyl-[protein] + S-adenosyl-L-homocysteine + H(+)</text>
        <dbReference type="Rhea" id="RHEA:48100"/>
        <dbReference type="Rhea" id="RHEA-COMP:10532"/>
        <dbReference type="Rhea" id="RHEA-COMP:11990"/>
        <dbReference type="ChEBI" id="CHEBI:15378"/>
        <dbReference type="ChEBI" id="CHEBI:29965"/>
        <dbReference type="ChEBI" id="CHEBI:57856"/>
        <dbReference type="ChEBI" id="CHEBI:59789"/>
        <dbReference type="ChEBI" id="CHEBI:65280"/>
    </reaction>
    <physiologicalReaction direction="left-to-right" evidence="11">
        <dbReference type="Rhea" id="RHEA:48101"/>
    </physiologicalReaction>
</comment>
<keyword evidence="3" id="KW-0963">Cytoplasm</keyword>
<dbReference type="PANTHER" id="PTHR11006">
    <property type="entry name" value="PROTEIN ARGININE N-METHYLTRANSFERASE"/>
    <property type="match status" value="1"/>
</dbReference>
<feature type="domain" description="Protein arginine N-methyltransferase" evidence="15">
    <location>
        <begin position="347"/>
        <end position="505"/>
    </location>
</feature>
<evidence type="ECO:0000256" key="9">
    <source>
        <dbReference type="ARBA" id="ARBA00022833"/>
    </source>
</evidence>
<feature type="coiled-coil region" evidence="13">
    <location>
        <begin position="143"/>
        <end position="184"/>
    </location>
</feature>
<dbReference type="InterPro" id="IPR025799">
    <property type="entry name" value="Arg_MeTrfase"/>
</dbReference>
<evidence type="ECO:0000313" key="16">
    <source>
        <dbReference type="EMBL" id="VVC26565.1"/>
    </source>
</evidence>
<accession>A0A5E4M5P4</accession>
<dbReference type="EC" id="2.1.1.319" evidence="2"/>
<dbReference type="PROSITE" id="PS51678">
    <property type="entry name" value="SAM_MT_PRMT"/>
    <property type="match status" value="1"/>
</dbReference>
<evidence type="ECO:0000256" key="3">
    <source>
        <dbReference type="ARBA" id="ARBA00022490"/>
    </source>
</evidence>
<evidence type="ECO:0000256" key="10">
    <source>
        <dbReference type="ARBA" id="ARBA00047384"/>
    </source>
</evidence>
<dbReference type="GO" id="GO:0005829">
    <property type="term" value="C:cytosol"/>
    <property type="evidence" value="ECO:0007669"/>
    <property type="project" value="UniProtKB-SubCell"/>
</dbReference>
<evidence type="ECO:0000256" key="13">
    <source>
        <dbReference type="SAM" id="Coils"/>
    </source>
</evidence>
<dbReference type="FunFam" id="3.40.50.150:FF:000003">
    <property type="entry name" value="Blast:Protein arginine N-methyltransferase 1"/>
    <property type="match status" value="1"/>
</dbReference>
<dbReference type="CDD" id="cd02440">
    <property type="entry name" value="AdoMet_MTases"/>
    <property type="match status" value="1"/>
</dbReference>
<dbReference type="EMBL" id="CABPRJ010000037">
    <property type="protein sequence ID" value="VVC26565.1"/>
    <property type="molecule type" value="Genomic_DNA"/>
</dbReference>
<dbReference type="SUPFAM" id="SSF57667">
    <property type="entry name" value="beta-beta-alpha zinc fingers"/>
    <property type="match status" value="1"/>
</dbReference>
<dbReference type="OrthoDB" id="7848332at2759"/>
<gene>
    <name evidence="16" type="ORF">CINCED_3A014480</name>
</gene>
<dbReference type="Gene3D" id="2.70.160.11">
    <property type="entry name" value="Hnrnp arginine n-methyltransferase1"/>
    <property type="match status" value="1"/>
</dbReference>
<keyword evidence="5 12" id="KW-0808">Transferase</keyword>
<evidence type="ECO:0000256" key="6">
    <source>
        <dbReference type="ARBA" id="ARBA00022691"/>
    </source>
</evidence>
<evidence type="ECO:0000256" key="12">
    <source>
        <dbReference type="PROSITE-ProRule" id="PRU01015"/>
    </source>
</evidence>
<dbReference type="Pfam" id="PF22528">
    <property type="entry name" value="PRMT_C"/>
    <property type="match status" value="1"/>
</dbReference>
<dbReference type="Gene3D" id="3.40.50.150">
    <property type="entry name" value="Vaccinia Virus protein VP39"/>
    <property type="match status" value="1"/>
</dbReference>
<comment type="catalytic activity">
    <reaction evidence="10">
        <text>L-arginyl-[protein] + 2 S-adenosyl-L-methionine = N(omega),N(omega)-dimethyl-L-arginyl-[protein] + 2 S-adenosyl-L-homocysteine + 2 H(+)</text>
        <dbReference type="Rhea" id="RHEA:48096"/>
        <dbReference type="Rhea" id="RHEA-COMP:10532"/>
        <dbReference type="Rhea" id="RHEA-COMP:11991"/>
        <dbReference type="ChEBI" id="CHEBI:15378"/>
        <dbReference type="ChEBI" id="CHEBI:29965"/>
        <dbReference type="ChEBI" id="CHEBI:57856"/>
        <dbReference type="ChEBI" id="CHEBI:59789"/>
        <dbReference type="ChEBI" id="CHEBI:61897"/>
        <dbReference type="EC" id="2.1.1.319"/>
    </reaction>
    <physiologicalReaction direction="left-to-right" evidence="10">
        <dbReference type="Rhea" id="RHEA:48097"/>
    </physiologicalReaction>
</comment>
<dbReference type="GO" id="GO:0005634">
    <property type="term" value="C:nucleus"/>
    <property type="evidence" value="ECO:0007669"/>
    <property type="project" value="TreeGrafter"/>
</dbReference>
<dbReference type="GO" id="GO:0032259">
    <property type="term" value="P:methylation"/>
    <property type="evidence" value="ECO:0007669"/>
    <property type="project" value="UniProtKB-KW"/>
</dbReference>
<keyword evidence="4 12" id="KW-0489">Methyltransferase</keyword>
<keyword evidence="17" id="KW-1185">Reference proteome</keyword>
<dbReference type="Proteomes" id="UP000325440">
    <property type="component" value="Unassembled WGS sequence"/>
</dbReference>
<dbReference type="InterPro" id="IPR036236">
    <property type="entry name" value="Znf_C2H2_sf"/>
</dbReference>
<name>A0A5E4M5P4_9HEMI</name>
<evidence type="ECO:0000256" key="4">
    <source>
        <dbReference type="ARBA" id="ARBA00022603"/>
    </source>
</evidence>